<evidence type="ECO:0000313" key="1">
    <source>
        <dbReference type="EMBL" id="GAH45617.1"/>
    </source>
</evidence>
<accession>X1FKY2</accession>
<organism evidence="1">
    <name type="scientific">marine sediment metagenome</name>
    <dbReference type="NCBI Taxonomy" id="412755"/>
    <lineage>
        <taxon>unclassified sequences</taxon>
        <taxon>metagenomes</taxon>
        <taxon>ecological metagenomes</taxon>
    </lineage>
</organism>
<protein>
    <submittedName>
        <fullName evidence="1">Uncharacterized protein</fullName>
    </submittedName>
</protein>
<reference evidence="1" key="1">
    <citation type="journal article" date="2014" name="Front. Microbiol.">
        <title>High frequency of phylogenetically diverse reductive dehalogenase-homologous genes in deep subseafloor sedimentary metagenomes.</title>
        <authorList>
            <person name="Kawai M."/>
            <person name="Futagami T."/>
            <person name="Toyoda A."/>
            <person name="Takaki Y."/>
            <person name="Nishi S."/>
            <person name="Hori S."/>
            <person name="Arai W."/>
            <person name="Tsubouchi T."/>
            <person name="Morono Y."/>
            <person name="Uchiyama I."/>
            <person name="Ito T."/>
            <person name="Fujiyama A."/>
            <person name="Inagaki F."/>
            <person name="Takami H."/>
        </authorList>
    </citation>
    <scope>NUCLEOTIDE SEQUENCE</scope>
    <source>
        <strain evidence="1">Expedition CK06-06</strain>
    </source>
</reference>
<proteinExistence type="predicted"/>
<dbReference type="EMBL" id="BARU01007487">
    <property type="protein sequence ID" value="GAH45617.1"/>
    <property type="molecule type" value="Genomic_DNA"/>
</dbReference>
<comment type="caution">
    <text evidence="1">The sequence shown here is derived from an EMBL/GenBank/DDBJ whole genome shotgun (WGS) entry which is preliminary data.</text>
</comment>
<feature type="non-terminal residue" evidence="1">
    <location>
        <position position="268"/>
    </location>
</feature>
<sequence>MDNHKSNGEIDETLYLKWNENLDYKVTVKSRVGQINAPVSLFIKVGALKVDQEKSTELSWYDAYVTVGAEYTFLSSAVKLIATCPINETDFLLVYSNDAVSDRGEVRVGRVADDGSISYGLNYNFCSDIGSGLGVDVCMVNDLENRFMIAYVDDGAGADDGFVFSSTFDDMVIDSIGYDKLEFETTDTEHPAIAKIRDDYAVVCYNDEGNSDTGQAIVVYWDGNTVEKGIAVELGSGTSGTPDLDPFYCDVSQLDTDKFVCGFDETES</sequence>
<dbReference type="AlphaFoldDB" id="X1FKY2"/>
<gene>
    <name evidence="1" type="ORF">S03H2_14745</name>
</gene>
<name>X1FKY2_9ZZZZ</name>